<comment type="caution">
    <text evidence="3">The sequence shown here is derived from an EMBL/GenBank/DDBJ whole genome shotgun (WGS) entry which is preliminary data.</text>
</comment>
<dbReference type="Pfam" id="PF07452">
    <property type="entry name" value="CHRD"/>
    <property type="match status" value="1"/>
</dbReference>
<evidence type="ECO:0000313" key="3">
    <source>
        <dbReference type="EMBL" id="KAI7839055.1"/>
    </source>
</evidence>
<evidence type="ECO:0000259" key="2">
    <source>
        <dbReference type="SMART" id="SM00754"/>
    </source>
</evidence>
<dbReference type="InterPro" id="IPR010895">
    <property type="entry name" value="CHRD"/>
</dbReference>
<keyword evidence="1" id="KW-0732">Signal</keyword>
<dbReference type="SMART" id="SM00754">
    <property type="entry name" value="CHRD"/>
    <property type="match status" value="1"/>
</dbReference>
<feature type="chain" id="PRO_5042232151" description="CHRD domain-containing protein" evidence="1">
    <location>
        <begin position="20"/>
        <end position="170"/>
    </location>
</feature>
<feature type="signal peptide" evidence="1">
    <location>
        <begin position="1"/>
        <end position="19"/>
    </location>
</feature>
<organism evidence="3 4">
    <name type="scientific">Chlorella ohadii</name>
    <dbReference type="NCBI Taxonomy" id="2649997"/>
    <lineage>
        <taxon>Eukaryota</taxon>
        <taxon>Viridiplantae</taxon>
        <taxon>Chlorophyta</taxon>
        <taxon>core chlorophytes</taxon>
        <taxon>Trebouxiophyceae</taxon>
        <taxon>Chlorellales</taxon>
        <taxon>Chlorellaceae</taxon>
        <taxon>Chlorella clade</taxon>
        <taxon>Chlorella</taxon>
    </lineage>
</organism>
<dbReference type="EMBL" id="JADXDR010000108">
    <property type="protein sequence ID" value="KAI7839055.1"/>
    <property type="molecule type" value="Genomic_DNA"/>
</dbReference>
<accession>A0AAD5DNM6</accession>
<proteinExistence type="predicted"/>
<name>A0AAD5DNM6_9CHLO</name>
<keyword evidence="4" id="KW-1185">Reference proteome</keyword>
<dbReference type="Proteomes" id="UP001205105">
    <property type="component" value="Unassembled WGS sequence"/>
</dbReference>
<dbReference type="AlphaFoldDB" id="A0AAD5DNM6"/>
<reference evidence="3" key="1">
    <citation type="submission" date="2020-11" db="EMBL/GenBank/DDBJ databases">
        <title>Chlorella ohadii genome sequencing and assembly.</title>
        <authorList>
            <person name="Murik O."/>
            <person name="Treves H."/>
            <person name="Kedem I."/>
            <person name="Shotland Y."/>
            <person name="Kaplan A."/>
        </authorList>
    </citation>
    <scope>NUCLEOTIDE SEQUENCE</scope>
    <source>
        <strain evidence="3">1</strain>
    </source>
</reference>
<sequence>MRTAAVFCLGLALLATAHAAVADGSMAGSGDASLNGGNQVPTPVETTMTAMFTANVTGDAIAWKLEVFDAVNVTMAHIHLGNATTNGPPIVLLAPYGDAAETSTLPEFEEPESGNLVYFGEFSAADVGPPLNGTTLPELLATFMAGDAYVNVHTTAYPAGEIRGQIEWEM</sequence>
<gene>
    <name evidence="3" type="ORF">COHA_007197</name>
</gene>
<evidence type="ECO:0000313" key="4">
    <source>
        <dbReference type="Proteomes" id="UP001205105"/>
    </source>
</evidence>
<feature type="domain" description="CHRD" evidence="2">
    <location>
        <begin position="29"/>
        <end position="168"/>
    </location>
</feature>
<evidence type="ECO:0000256" key="1">
    <source>
        <dbReference type="SAM" id="SignalP"/>
    </source>
</evidence>
<protein>
    <recommendedName>
        <fullName evidence="2">CHRD domain-containing protein</fullName>
    </recommendedName>
</protein>